<dbReference type="PANTHER" id="PTHR33870:SF4">
    <property type="entry name" value="CARDIOMYOPATHY-ASSOCIATED PROTEIN"/>
    <property type="match status" value="1"/>
</dbReference>
<gene>
    <name evidence="2" type="ORF">M0R45_008365</name>
</gene>
<evidence type="ECO:0000256" key="1">
    <source>
        <dbReference type="SAM" id="MobiDB-lite"/>
    </source>
</evidence>
<evidence type="ECO:0000313" key="2">
    <source>
        <dbReference type="EMBL" id="KAK9942715.1"/>
    </source>
</evidence>
<sequence length="407" mass="45119">MGLPPIPGSAPSTFLPRRNPFDIPYEPNEENPELKGDRVEQECATVSSNTFFCRNESFSLGPSRLGDAKQERQDLKWGPVFVPEQLPSEGTSFCSYQRLPSAPSDSKLSSIPESVSSGEDLDERKFSERDITKEAEVISNIYQASDLVDHRTQFLEDLDYLEMEWPGKKDVQHDEPEIKLGEVESGNASLSSTGGWNIPGEHITSETHLKPEPFEEKTSNRSSMSSLSDEDEKCSDLRKDRSKFLEPFETEVQTVTGMVDDIQHKEPVYDSSPPGSEKVLSFNSISSDIQAEISEVVTFPSSAETHVPFADSLDSDFHIKSIEKGTSGNEEIGATTKVHGALENERGSGECNRLFLTSSHSDEHVDLPKDLNVKAASPDSSPQYVYLKDKTASRTGEKLILVRYICG</sequence>
<feature type="region of interest" description="Disordered" evidence="1">
    <location>
        <begin position="1"/>
        <end position="40"/>
    </location>
</feature>
<reference evidence="2 3" key="1">
    <citation type="journal article" date="2023" name="G3 (Bethesda)">
        <title>A chromosome-length genome assembly and annotation of blackberry (Rubus argutus, cv. 'Hillquist').</title>
        <authorList>
            <person name="Bruna T."/>
            <person name="Aryal R."/>
            <person name="Dudchenko O."/>
            <person name="Sargent D.J."/>
            <person name="Mead D."/>
            <person name="Buti M."/>
            <person name="Cavallini A."/>
            <person name="Hytonen T."/>
            <person name="Andres J."/>
            <person name="Pham M."/>
            <person name="Weisz D."/>
            <person name="Mascagni F."/>
            <person name="Usai G."/>
            <person name="Natali L."/>
            <person name="Bassil N."/>
            <person name="Fernandez G.E."/>
            <person name="Lomsadze A."/>
            <person name="Armour M."/>
            <person name="Olukolu B."/>
            <person name="Poorten T."/>
            <person name="Britton C."/>
            <person name="Davik J."/>
            <person name="Ashrafi H."/>
            <person name="Aiden E.L."/>
            <person name="Borodovsky M."/>
            <person name="Worthington M."/>
        </authorList>
    </citation>
    <scope>NUCLEOTIDE SEQUENCE [LARGE SCALE GENOMIC DNA]</scope>
    <source>
        <strain evidence="2">PI 553951</strain>
    </source>
</reference>
<comment type="caution">
    <text evidence="2">The sequence shown here is derived from an EMBL/GenBank/DDBJ whole genome shotgun (WGS) entry which is preliminary data.</text>
</comment>
<name>A0AAW1Y2V2_RUBAR</name>
<feature type="compositionally biased region" description="Basic and acidic residues" evidence="1">
    <location>
        <begin position="203"/>
        <end position="219"/>
    </location>
</feature>
<proteinExistence type="predicted"/>
<feature type="compositionally biased region" description="Polar residues" evidence="1">
    <location>
        <begin position="186"/>
        <end position="195"/>
    </location>
</feature>
<feature type="compositionally biased region" description="Polar residues" evidence="1">
    <location>
        <begin position="103"/>
        <end position="117"/>
    </location>
</feature>
<organism evidence="2 3">
    <name type="scientific">Rubus argutus</name>
    <name type="common">Southern blackberry</name>
    <dbReference type="NCBI Taxonomy" id="59490"/>
    <lineage>
        <taxon>Eukaryota</taxon>
        <taxon>Viridiplantae</taxon>
        <taxon>Streptophyta</taxon>
        <taxon>Embryophyta</taxon>
        <taxon>Tracheophyta</taxon>
        <taxon>Spermatophyta</taxon>
        <taxon>Magnoliopsida</taxon>
        <taxon>eudicotyledons</taxon>
        <taxon>Gunneridae</taxon>
        <taxon>Pentapetalae</taxon>
        <taxon>rosids</taxon>
        <taxon>fabids</taxon>
        <taxon>Rosales</taxon>
        <taxon>Rosaceae</taxon>
        <taxon>Rosoideae</taxon>
        <taxon>Rosoideae incertae sedis</taxon>
        <taxon>Rubus</taxon>
    </lineage>
</organism>
<dbReference type="EMBL" id="JBEDUW010000002">
    <property type="protein sequence ID" value="KAK9942715.1"/>
    <property type="molecule type" value="Genomic_DNA"/>
</dbReference>
<evidence type="ECO:0000313" key="3">
    <source>
        <dbReference type="Proteomes" id="UP001457282"/>
    </source>
</evidence>
<feature type="region of interest" description="Disordered" evidence="1">
    <location>
        <begin position="97"/>
        <end position="127"/>
    </location>
</feature>
<keyword evidence="3" id="KW-1185">Reference proteome</keyword>
<accession>A0AAW1Y2V2</accession>
<dbReference type="PANTHER" id="PTHR33870">
    <property type="entry name" value="CARDIOMYOPATHY-ASSOCIATED PROTEIN"/>
    <property type="match status" value="1"/>
</dbReference>
<dbReference type="Proteomes" id="UP001457282">
    <property type="component" value="Unassembled WGS sequence"/>
</dbReference>
<dbReference type="AlphaFoldDB" id="A0AAW1Y2V2"/>
<protein>
    <submittedName>
        <fullName evidence="2">Uncharacterized protein</fullName>
    </submittedName>
</protein>
<feature type="region of interest" description="Disordered" evidence="1">
    <location>
        <begin position="182"/>
        <end position="235"/>
    </location>
</feature>